<keyword evidence="3" id="KW-1185">Reference proteome</keyword>
<dbReference type="Proteomes" id="UP000009022">
    <property type="component" value="Unassembled WGS sequence"/>
</dbReference>
<keyword evidence="1" id="KW-0472">Membrane</keyword>
<accession>B3SBC1</accession>
<protein>
    <submittedName>
        <fullName evidence="2">Uncharacterized protein</fullName>
    </submittedName>
</protein>
<reference evidence="2 3" key="1">
    <citation type="journal article" date="2008" name="Nature">
        <title>The Trichoplax genome and the nature of placozoans.</title>
        <authorList>
            <person name="Srivastava M."/>
            <person name="Begovic E."/>
            <person name="Chapman J."/>
            <person name="Putnam N.H."/>
            <person name="Hellsten U."/>
            <person name="Kawashima T."/>
            <person name="Kuo A."/>
            <person name="Mitros T."/>
            <person name="Salamov A."/>
            <person name="Carpenter M.L."/>
            <person name="Signorovitch A.Y."/>
            <person name="Moreno M.A."/>
            <person name="Kamm K."/>
            <person name="Grimwood J."/>
            <person name="Schmutz J."/>
            <person name="Shapiro H."/>
            <person name="Grigoriev I.V."/>
            <person name="Buss L.W."/>
            <person name="Schierwater B."/>
            <person name="Dellaporta S.L."/>
            <person name="Rokhsar D.S."/>
        </authorList>
    </citation>
    <scope>NUCLEOTIDE SEQUENCE [LARGE SCALE GENOMIC DNA]</scope>
    <source>
        <strain evidence="2 3">Grell-BS-1999</strain>
    </source>
</reference>
<keyword evidence="1" id="KW-0812">Transmembrane</keyword>
<name>B3SBC1_TRIAD</name>
<dbReference type="RefSeq" id="XP_002117519.1">
    <property type="nucleotide sequence ID" value="XM_002117483.1"/>
</dbReference>
<dbReference type="AlphaFoldDB" id="B3SBC1"/>
<gene>
    <name evidence="2" type="ORF">TRIADDRAFT_61561</name>
</gene>
<dbReference type="GeneID" id="6758782"/>
<organism evidence="2 3">
    <name type="scientific">Trichoplax adhaerens</name>
    <name type="common">Trichoplax reptans</name>
    <dbReference type="NCBI Taxonomy" id="10228"/>
    <lineage>
        <taxon>Eukaryota</taxon>
        <taxon>Metazoa</taxon>
        <taxon>Placozoa</taxon>
        <taxon>Uniplacotomia</taxon>
        <taxon>Trichoplacea</taxon>
        <taxon>Trichoplacidae</taxon>
        <taxon>Trichoplax</taxon>
    </lineage>
</organism>
<dbReference type="InParanoid" id="B3SBC1"/>
<dbReference type="KEGG" id="tad:TRIADDRAFT_61561"/>
<feature type="transmembrane region" description="Helical" evidence="1">
    <location>
        <begin position="12"/>
        <end position="34"/>
    </location>
</feature>
<dbReference type="CTD" id="6758782"/>
<evidence type="ECO:0000256" key="1">
    <source>
        <dbReference type="SAM" id="Phobius"/>
    </source>
</evidence>
<evidence type="ECO:0000313" key="3">
    <source>
        <dbReference type="Proteomes" id="UP000009022"/>
    </source>
</evidence>
<proteinExistence type="predicted"/>
<keyword evidence="1" id="KW-1133">Transmembrane helix</keyword>
<evidence type="ECO:0000313" key="2">
    <source>
        <dbReference type="EMBL" id="EDV19929.1"/>
    </source>
</evidence>
<sequence>MYGDGYTKLRLAGLVITVAIGLYLIGVHCGSFIVNRDSFNSRRAFKICASVKVYLNELEAIYESQEQVLLEYRKYLNKIQKQFQTFKTSTINEESIWMKEIEIPSPEDMESIAEIFKISISPSDLVENCPQSESENIKIKIMYDAIKDYDWSYVKLLVFFEEGDFPPSPTREAYLDNESTCKQAAASLASNLEEEFKCNKFNFVQFLRSNTRNLKDIFTLPQ</sequence>
<dbReference type="EMBL" id="DS985264">
    <property type="protein sequence ID" value="EDV19929.1"/>
    <property type="molecule type" value="Genomic_DNA"/>
</dbReference>
<dbReference type="HOGENOM" id="CLU_1246788_0_0_1"/>